<feature type="compositionally biased region" description="Basic and acidic residues" evidence="5">
    <location>
        <begin position="15"/>
        <end position="28"/>
    </location>
</feature>
<keyword evidence="2" id="KW-0677">Repeat</keyword>
<evidence type="ECO:0008006" key="7">
    <source>
        <dbReference type="Google" id="ProtNLM"/>
    </source>
</evidence>
<dbReference type="InterPro" id="IPR020472">
    <property type="entry name" value="WD40_PAC1"/>
</dbReference>
<dbReference type="GO" id="GO:0005840">
    <property type="term" value="C:ribosome"/>
    <property type="evidence" value="ECO:0007669"/>
    <property type="project" value="UniProtKB-KW"/>
</dbReference>
<evidence type="ECO:0000256" key="1">
    <source>
        <dbReference type="ARBA" id="ARBA00022574"/>
    </source>
</evidence>
<name>A0A7S4CUN4_9EUGL</name>
<keyword evidence="3" id="KW-0687">Ribonucleoprotein</keyword>
<dbReference type="PROSITE" id="PS50294">
    <property type="entry name" value="WD_REPEATS_REGION"/>
    <property type="match status" value="3"/>
</dbReference>
<gene>
    <name evidence="6" type="ORF">EGYM00163_LOCUS17946</name>
</gene>
<feature type="repeat" description="WD" evidence="4">
    <location>
        <begin position="178"/>
        <end position="219"/>
    </location>
</feature>
<dbReference type="Gene3D" id="2.130.10.10">
    <property type="entry name" value="YVTN repeat-like/Quinoprotein amine dehydrogenase"/>
    <property type="match status" value="3"/>
</dbReference>
<dbReference type="CDD" id="cd00200">
    <property type="entry name" value="WD40"/>
    <property type="match status" value="1"/>
</dbReference>
<evidence type="ECO:0000256" key="5">
    <source>
        <dbReference type="SAM" id="MobiDB-lite"/>
    </source>
</evidence>
<protein>
    <recommendedName>
        <fullName evidence="7">Guanine nucleotide-binding protein subunit beta-like protein</fullName>
    </recommendedName>
</protein>
<evidence type="ECO:0000313" key="6">
    <source>
        <dbReference type="EMBL" id="CAE0806818.1"/>
    </source>
</evidence>
<feature type="region of interest" description="Disordered" evidence="5">
    <location>
        <begin position="1"/>
        <end position="72"/>
    </location>
</feature>
<dbReference type="AlphaFoldDB" id="A0A7S4CUN4"/>
<dbReference type="InterPro" id="IPR036322">
    <property type="entry name" value="WD40_repeat_dom_sf"/>
</dbReference>
<dbReference type="PANTHER" id="PTHR19848:SF8">
    <property type="entry name" value="F-BOX AND WD REPEAT DOMAIN CONTAINING 7"/>
    <property type="match status" value="1"/>
</dbReference>
<accession>A0A7S4CUN4</accession>
<sequence length="450" mass="48952">MGCTPTIRHPTQPPEETKQVSDKKDKKNQGGRKSRSIDHTDLPVAPSSPSVQGKPNDAENKKSSIQRRRSGSDYELCDRQHRLYIGNYSVATLIGQSKAIKICALSPDEMKLASACVRDNIIVLWDLLTCKPVMMLDGHDDGVLCCAFSMDARLLVSGSIDNTLILWDASTGKMLHKLQGHQFLVCACGFSRDGSLIVSGSGDNSLIIWSAKSGLPLGTLEGHTKIVSCCTFSPDGNFILSASADRTLILWDTGSGDKHRQLRAHFDVILSCSYNADGSRIVSNDKRTMKVWEATSGTQIFSLPITQSSLSPATLPVSIPERRFNSCVFSPDGRNVIFCSNDRTVTIWDPDSGEEVLCFSTRQAAIALSAGPYNLIAFGDESGNIYVAKLATFLPKKDLLLLQAEMAEEAQREAARPEPPSSSFTPTATAVWGLNLPEPVLEQLSPSQML</sequence>
<evidence type="ECO:0000256" key="2">
    <source>
        <dbReference type="ARBA" id="ARBA00022737"/>
    </source>
</evidence>
<evidence type="ECO:0000256" key="4">
    <source>
        <dbReference type="PROSITE-ProRule" id="PRU00221"/>
    </source>
</evidence>
<proteinExistence type="predicted"/>
<dbReference type="PROSITE" id="PS50082">
    <property type="entry name" value="WD_REPEATS_2"/>
    <property type="match status" value="4"/>
</dbReference>
<dbReference type="PANTHER" id="PTHR19848">
    <property type="entry name" value="WD40 REPEAT PROTEIN"/>
    <property type="match status" value="1"/>
</dbReference>
<dbReference type="InterPro" id="IPR001680">
    <property type="entry name" value="WD40_rpt"/>
</dbReference>
<dbReference type="SUPFAM" id="SSF50978">
    <property type="entry name" value="WD40 repeat-like"/>
    <property type="match status" value="1"/>
</dbReference>
<keyword evidence="1 4" id="KW-0853">WD repeat</keyword>
<reference evidence="6" key="1">
    <citation type="submission" date="2021-01" db="EMBL/GenBank/DDBJ databases">
        <authorList>
            <person name="Corre E."/>
            <person name="Pelletier E."/>
            <person name="Niang G."/>
            <person name="Scheremetjew M."/>
            <person name="Finn R."/>
            <person name="Kale V."/>
            <person name="Holt S."/>
            <person name="Cochrane G."/>
            <person name="Meng A."/>
            <person name="Brown T."/>
            <person name="Cohen L."/>
        </authorList>
    </citation>
    <scope>NUCLEOTIDE SEQUENCE</scope>
    <source>
        <strain evidence="6">CCMP1594</strain>
    </source>
</reference>
<feature type="repeat" description="WD" evidence="4">
    <location>
        <begin position="136"/>
        <end position="177"/>
    </location>
</feature>
<dbReference type="PROSITE" id="PS00678">
    <property type="entry name" value="WD_REPEATS_1"/>
    <property type="match status" value="1"/>
</dbReference>
<feature type="repeat" description="WD" evidence="4">
    <location>
        <begin position="220"/>
        <end position="261"/>
    </location>
</feature>
<dbReference type="InterPro" id="IPR019775">
    <property type="entry name" value="WD40_repeat_CS"/>
</dbReference>
<dbReference type="SMART" id="SM00320">
    <property type="entry name" value="WD40"/>
    <property type="match status" value="6"/>
</dbReference>
<evidence type="ECO:0000256" key="3">
    <source>
        <dbReference type="ARBA" id="ARBA00022980"/>
    </source>
</evidence>
<organism evidence="6">
    <name type="scientific">Eutreptiella gymnastica</name>
    <dbReference type="NCBI Taxonomy" id="73025"/>
    <lineage>
        <taxon>Eukaryota</taxon>
        <taxon>Discoba</taxon>
        <taxon>Euglenozoa</taxon>
        <taxon>Euglenida</taxon>
        <taxon>Spirocuta</taxon>
        <taxon>Euglenophyceae</taxon>
        <taxon>Eutreptiales</taxon>
        <taxon>Eutreptiaceae</taxon>
        <taxon>Eutreptiella</taxon>
    </lineage>
</organism>
<dbReference type="Pfam" id="PF00400">
    <property type="entry name" value="WD40"/>
    <property type="match status" value="6"/>
</dbReference>
<dbReference type="InterPro" id="IPR015943">
    <property type="entry name" value="WD40/YVTN_repeat-like_dom_sf"/>
</dbReference>
<dbReference type="EMBL" id="HBJA01050672">
    <property type="protein sequence ID" value="CAE0806818.1"/>
    <property type="molecule type" value="Transcribed_RNA"/>
</dbReference>
<keyword evidence="3" id="KW-0689">Ribosomal protein</keyword>
<feature type="repeat" description="WD" evidence="4">
    <location>
        <begin position="329"/>
        <end position="358"/>
    </location>
</feature>
<dbReference type="PRINTS" id="PR00320">
    <property type="entry name" value="GPROTEINBRPT"/>
</dbReference>